<organism evidence="1 2">
    <name type="scientific">Vibrio ishigakensis</name>
    <dbReference type="NCBI Taxonomy" id="1481914"/>
    <lineage>
        <taxon>Bacteria</taxon>
        <taxon>Pseudomonadati</taxon>
        <taxon>Pseudomonadota</taxon>
        <taxon>Gammaproteobacteria</taxon>
        <taxon>Vibrionales</taxon>
        <taxon>Vibrionaceae</taxon>
        <taxon>Vibrio</taxon>
    </lineage>
</organism>
<sequence>MQFNKTEKKDSLINIRVSAEEKLKYQVLASRYELPLSDLVRQLLNNLITEGGK</sequence>
<dbReference type="EMBL" id="BBSA01000012">
    <property type="protein sequence ID" value="GAM64392.1"/>
    <property type="molecule type" value="Genomic_DNA"/>
</dbReference>
<comment type="caution">
    <text evidence="1">The sequence shown here is derived from an EMBL/GenBank/DDBJ whole genome shotgun (WGS) entry which is preliminary data.</text>
</comment>
<reference evidence="1 2" key="1">
    <citation type="submission" date="2015-01" db="EMBL/GenBank/DDBJ databases">
        <title>Vibrio sp. C5 JCM 19232 whole genome shotgun sequence.</title>
        <authorList>
            <person name="Sawabe T."/>
            <person name="Meirelles P."/>
            <person name="Feng G."/>
            <person name="Sayaka M."/>
            <person name="Hattori M."/>
            <person name="Ohkuma M."/>
        </authorList>
    </citation>
    <scope>NUCLEOTIDE SEQUENCE [LARGE SCALE GENOMIC DNA]</scope>
    <source>
        <strain evidence="1 2">JCM19232</strain>
    </source>
</reference>
<gene>
    <name evidence="1" type="ORF">JCM19232_1062</name>
</gene>
<evidence type="ECO:0000313" key="2">
    <source>
        <dbReference type="Proteomes" id="UP000031670"/>
    </source>
</evidence>
<evidence type="ECO:0000313" key="1">
    <source>
        <dbReference type="EMBL" id="GAM64392.1"/>
    </source>
</evidence>
<proteinExistence type="predicted"/>
<protein>
    <submittedName>
        <fullName evidence="1">Uncharacterized protein</fullName>
    </submittedName>
</protein>
<reference evidence="1 2" key="2">
    <citation type="submission" date="2015-01" db="EMBL/GenBank/DDBJ databases">
        <authorList>
            <consortium name="NBRP consortium"/>
            <person name="Sawabe T."/>
            <person name="Meirelles P."/>
            <person name="Feng G."/>
            <person name="Sayaka M."/>
            <person name="Hattori M."/>
            <person name="Ohkuma M."/>
        </authorList>
    </citation>
    <scope>NUCLEOTIDE SEQUENCE [LARGE SCALE GENOMIC DNA]</scope>
    <source>
        <strain evidence="1 2">JCM19232</strain>
    </source>
</reference>
<name>A0A0B8PID6_9VIBR</name>
<accession>A0A0B8PID6</accession>
<dbReference type="Proteomes" id="UP000031670">
    <property type="component" value="Unassembled WGS sequence"/>
</dbReference>
<dbReference type="AlphaFoldDB" id="A0A0B8PID6"/>